<dbReference type="InterPro" id="IPR036282">
    <property type="entry name" value="Glutathione-S-Trfase_C_sf"/>
</dbReference>
<evidence type="ECO:0000313" key="3">
    <source>
        <dbReference type="Proteomes" id="UP001148313"/>
    </source>
</evidence>
<evidence type="ECO:0000259" key="1">
    <source>
        <dbReference type="PROSITE" id="PS50404"/>
    </source>
</evidence>
<name>A0ABT4VQI7_9HYPH</name>
<evidence type="ECO:0000313" key="2">
    <source>
        <dbReference type="EMBL" id="MDA4846980.1"/>
    </source>
</evidence>
<dbReference type="InterPro" id="IPR036249">
    <property type="entry name" value="Thioredoxin-like_sf"/>
</dbReference>
<dbReference type="EMBL" id="JAPJZH010000010">
    <property type="protein sequence ID" value="MDA4846980.1"/>
    <property type="molecule type" value="Genomic_DNA"/>
</dbReference>
<gene>
    <name evidence="2" type="ORF">OOZ53_16595</name>
</gene>
<comment type="caution">
    <text evidence="2">The sequence shown here is derived from an EMBL/GenBank/DDBJ whole genome shotgun (WGS) entry which is preliminary data.</text>
</comment>
<dbReference type="InterPro" id="IPR004045">
    <property type="entry name" value="Glutathione_S-Trfase_N"/>
</dbReference>
<dbReference type="PANTHER" id="PTHR42673:SF4">
    <property type="entry name" value="MALEYLACETOACETATE ISOMERASE"/>
    <property type="match status" value="1"/>
</dbReference>
<dbReference type="SUPFAM" id="SSF47616">
    <property type="entry name" value="GST C-terminal domain-like"/>
    <property type="match status" value="1"/>
</dbReference>
<dbReference type="PANTHER" id="PTHR42673">
    <property type="entry name" value="MALEYLACETOACETATE ISOMERASE"/>
    <property type="match status" value="1"/>
</dbReference>
<sequence length="230" mass="25678">MTIMLYELAGRDAARPFSPHCWKTVMSLAHKGLEFERSAVPFTGVPEVENRFGKTVPVLRDGDKVISDSFDIALYLEETYPDRPTLFGGEGGVALSRFMEAWSASQIHTTIGGRLLLDIHAMLEPQDQAYFRESREARFGRPLEDVVEAGAERIREFGAKLEPLRLMLKRQPFIGGEGPLFADYIVFGAFQWARVCSAEELLEPDDPVSLWFDRCLDLHAGIGRSVAAAA</sequence>
<feature type="domain" description="GST N-terminal" evidence="1">
    <location>
        <begin position="8"/>
        <end position="84"/>
    </location>
</feature>
<dbReference type="Gene3D" id="1.20.1050.10">
    <property type="match status" value="1"/>
</dbReference>
<organism evidence="2 3">
    <name type="scientific">Hoeflea poritis</name>
    <dbReference type="NCBI Taxonomy" id="2993659"/>
    <lineage>
        <taxon>Bacteria</taxon>
        <taxon>Pseudomonadati</taxon>
        <taxon>Pseudomonadota</taxon>
        <taxon>Alphaproteobacteria</taxon>
        <taxon>Hyphomicrobiales</taxon>
        <taxon>Rhizobiaceae</taxon>
        <taxon>Hoeflea</taxon>
    </lineage>
</organism>
<dbReference type="Proteomes" id="UP001148313">
    <property type="component" value="Unassembled WGS sequence"/>
</dbReference>
<protein>
    <submittedName>
        <fullName evidence="2">Glutathione S-transferase family protein</fullName>
    </submittedName>
</protein>
<keyword evidence="3" id="KW-1185">Reference proteome</keyword>
<proteinExistence type="predicted"/>
<dbReference type="Pfam" id="PF22041">
    <property type="entry name" value="GST_C_7"/>
    <property type="match status" value="1"/>
</dbReference>
<dbReference type="CDD" id="cd03038">
    <property type="entry name" value="GST_N_etherase_LigE"/>
    <property type="match status" value="1"/>
</dbReference>
<dbReference type="Pfam" id="PF13409">
    <property type="entry name" value="GST_N_2"/>
    <property type="match status" value="1"/>
</dbReference>
<dbReference type="SUPFAM" id="SSF52833">
    <property type="entry name" value="Thioredoxin-like"/>
    <property type="match status" value="1"/>
</dbReference>
<accession>A0ABT4VQI7</accession>
<dbReference type="Gene3D" id="3.40.30.10">
    <property type="entry name" value="Glutaredoxin"/>
    <property type="match status" value="1"/>
</dbReference>
<dbReference type="RefSeq" id="WP_271090779.1">
    <property type="nucleotide sequence ID" value="NZ_JAPJZH010000010.1"/>
</dbReference>
<reference evidence="2" key="1">
    <citation type="submission" date="2022-11" db="EMBL/GenBank/DDBJ databases">
        <title>Hoeflea poritis sp. nov., isolated from scleractinian coral Porites lutea.</title>
        <authorList>
            <person name="Zhang G."/>
            <person name="Wei Q."/>
            <person name="Cai L."/>
        </authorList>
    </citation>
    <scope>NUCLEOTIDE SEQUENCE</scope>
    <source>
        <strain evidence="2">E7-10</strain>
    </source>
</reference>
<dbReference type="CDD" id="cd03202">
    <property type="entry name" value="GST_C_etherase_LigE"/>
    <property type="match status" value="1"/>
</dbReference>
<dbReference type="InterPro" id="IPR054416">
    <property type="entry name" value="GST_UstS-like_C"/>
</dbReference>
<dbReference type="PROSITE" id="PS50404">
    <property type="entry name" value="GST_NTER"/>
    <property type="match status" value="1"/>
</dbReference>